<dbReference type="GO" id="GO:0006508">
    <property type="term" value="P:proteolysis"/>
    <property type="evidence" value="ECO:0007669"/>
    <property type="project" value="UniProtKB-KW"/>
</dbReference>
<sequence>MTRPSMDVWTWTDCWVFILLHLRIFDEQASFPPSSLSLPIPHPHRARRPDHSFARHLVKSLPRTPSPPRPTMLPILLLAAQAAASPFVMYPDHDAADVAAVQGFKLPLSHSASSAKRELAKRAGGVQDGEWLIREEAFVDSRYNGGRGNFASPLLSRKRQSGNVGLQNNGIDASYSGQVSIGTPAQPFNIILDTGSSDLWVEDSECSACQGTKYDPTKSTSYAAADGTIKISYGSGDAAGRLARDTVTMGGQSVPNQVFAIVDNMTPNLISSSVSGIMGLAFTVLAYSKSDPWWLNASAGWKDKLFAFYMKRYRGVNGAKKVEADGGVATFGYLDSGLYSGDVTYVPVGANPQYWQIPMSGVSVQGTAVDVGNAMVAIDTGTTLIGGPPDVVAAVYAAIPGSRAMTGNFANYYEYPCGTSVDVRLTFGGFTINIGDADFNLGTYGSDMAYCTGGIFVQALSSRSPVQWIVGATALKNTYTVFRFEPPAVGFAVLPGSGAVANQNAAANATGDANNTVTAAPASTSGPTAAKGSATLPVAPGVSQASAPSGEAAAANPSSSAGAAAPGANSSSARTTPSLAVAFAIALGVTAWAL</sequence>
<comment type="similarity">
    <text evidence="1 4">Belongs to the peptidase A1 family.</text>
</comment>
<keyword evidence="2 4" id="KW-0064">Aspartyl protease</keyword>
<evidence type="ECO:0000259" key="7">
    <source>
        <dbReference type="PROSITE" id="PS51767"/>
    </source>
</evidence>
<dbReference type="AlphaFoldDB" id="A0AA48L4L6"/>
<reference evidence="8" key="1">
    <citation type="journal article" date="2023" name="BMC Genomics">
        <title>Chromosome-level genome assemblies of Cutaneotrichosporon spp. (Trichosporonales, Basidiomycota) reveal imbalanced evolution between nucleotide sequences and chromosome synteny.</title>
        <authorList>
            <person name="Kobayashi Y."/>
            <person name="Kayamori A."/>
            <person name="Aoki K."/>
            <person name="Shiwa Y."/>
            <person name="Matsutani M."/>
            <person name="Fujita N."/>
            <person name="Sugita T."/>
            <person name="Iwasaki W."/>
            <person name="Tanaka N."/>
            <person name="Takashima M."/>
        </authorList>
    </citation>
    <scope>NUCLEOTIDE SEQUENCE</scope>
    <source>
        <strain evidence="8">HIS019</strain>
    </source>
</reference>
<dbReference type="InterPro" id="IPR001969">
    <property type="entry name" value="Aspartic_peptidase_AS"/>
</dbReference>
<dbReference type="Pfam" id="PF00026">
    <property type="entry name" value="Asp"/>
    <property type="match status" value="1"/>
</dbReference>
<dbReference type="RefSeq" id="XP_060457122.1">
    <property type="nucleotide sequence ID" value="XM_060600538.1"/>
</dbReference>
<dbReference type="GeneID" id="85495727"/>
<dbReference type="InterPro" id="IPR033121">
    <property type="entry name" value="PEPTIDASE_A1"/>
</dbReference>
<dbReference type="InterPro" id="IPR021109">
    <property type="entry name" value="Peptidase_aspartic_dom_sf"/>
</dbReference>
<dbReference type="Proteomes" id="UP001233271">
    <property type="component" value="Chromosome 4"/>
</dbReference>
<dbReference type="FunFam" id="2.40.70.10:FF:000067">
    <property type="entry name" value="Endopeptidase, putative"/>
    <property type="match status" value="1"/>
</dbReference>
<dbReference type="GO" id="GO:0004190">
    <property type="term" value="F:aspartic-type endopeptidase activity"/>
    <property type="evidence" value="ECO:0007669"/>
    <property type="project" value="UniProtKB-KW"/>
</dbReference>
<dbReference type="Gene3D" id="2.40.70.10">
    <property type="entry name" value="Acid Proteases"/>
    <property type="match status" value="2"/>
</dbReference>
<evidence type="ECO:0000256" key="1">
    <source>
        <dbReference type="ARBA" id="ARBA00007447"/>
    </source>
</evidence>
<dbReference type="InterPro" id="IPR001461">
    <property type="entry name" value="Aspartic_peptidase_A1"/>
</dbReference>
<feature type="chain" id="PRO_5041328654" description="Peptidase A1 domain-containing protein" evidence="6">
    <location>
        <begin position="30"/>
        <end position="594"/>
    </location>
</feature>
<evidence type="ECO:0000256" key="5">
    <source>
        <dbReference type="SAM" id="MobiDB-lite"/>
    </source>
</evidence>
<dbReference type="PROSITE" id="PS51767">
    <property type="entry name" value="PEPTIDASE_A1"/>
    <property type="match status" value="1"/>
</dbReference>
<dbReference type="EMBL" id="AP028215">
    <property type="protein sequence ID" value="BEI91857.1"/>
    <property type="molecule type" value="Genomic_DNA"/>
</dbReference>
<evidence type="ECO:0000256" key="4">
    <source>
        <dbReference type="RuleBase" id="RU000454"/>
    </source>
</evidence>
<dbReference type="InterPro" id="IPR034164">
    <property type="entry name" value="Pepsin-like_dom"/>
</dbReference>
<feature type="active site" evidence="3">
    <location>
        <position position="379"/>
    </location>
</feature>
<feature type="signal peptide" evidence="6">
    <location>
        <begin position="1"/>
        <end position="29"/>
    </location>
</feature>
<keyword evidence="4" id="KW-0378">Hydrolase</keyword>
<feature type="region of interest" description="Disordered" evidence="5">
    <location>
        <begin position="540"/>
        <end position="571"/>
    </location>
</feature>
<proteinExistence type="inferred from homology"/>
<dbReference type="SUPFAM" id="SSF50630">
    <property type="entry name" value="Acid proteases"/>
    <property type="match status" value="1"/>
</dbReference>
<dbReference type="PRINTS" id="PR00792">
    <property type="entry name" value="PEPSIN"/>
</dbReference>
<keyword evidence="4" id="KW-0645">Protease</keyword>
<evidence type="ECO:0000256" key="6">
    <source>
        <dbReference type="SAM" id="SignalP"/>
    </source>
</evidence>
<feature type="compositionally biased region" description="Low complexity" evidence="5">
    <location>
        <begin position="545"/>
        <end position="571"/>
    </location>
</feature>
<evidence type="ECO:0000313" key="8">
    <source>
        <dbReference type="EMBL" id="BEI91857.1"/>
    </source>
</evidence>
<dbReference type="PROSITE" id="PS00141">
    <property type="entry name" value="ASP_PROTEASE"/>
    <property type="match status" value="1"/>
</dbReference>
<evidence type="ECO:0000256" key="3">
    <source>
        <dbReference type="PIRSR" id="PIRSR601461-1"/>
    </source>
</evidence>
<protein>
    <recommendedName>
        <fullName evidence="7">Peptidase A1 domain-containing protein</fullName>
    </recommendedName>
</protein>
<gene>
    <name evidence="8" type="ORF">CcaverHIS019_0406770</name>
</gene>
<evidence type="ECO:0000313" key="9">
    <source>
        <dbReference type="Proteomes" id="UP001233271"/>
    </source>
</evidence>
<keyword evidence="6" id="KW-0732">Signal</keyword>
<dbReference type="KEGG" id="ccac:CcaHIS019_0406770"/>
<feature type="domain" description="Peptidase A1" evidence="7">
    <location>
        <begin position="175"/>
        <end position="492"/>
    </location>
</feature>
<dbReference type="CDD" id="cd05471">
    <property type="entry name" value="pepsin_like"/>
    <property type="match status" value="1"/>
</dbReference>
<dbReference type="PANTHER" id="PTHR47966:SF57">
    <property type="entry name" value="PEPTIDASE A1 DOMAIN-CONTAINING PROTEIN"/>
    <property type="match status" value="1"/>
</dbReference>
<evidence type="ECO:0000256" key="2">
    <source>
        <dbReference type="ARBA" id="ARBA00022750"/>
    </source>
</evidence>
<accession>A0AA48L4L6</accession>
<feature type="active site" evidence="3">
    <location>
        <position position="193"/>
    </location>
</feature>
<organism evidence="8 9">
    <name type="scientific">Cutaneotrichosporon cavernicola</name>
    <dbReference type="NCBI Taxonomy" id="279322"/>
    <lineage>
        <taxon>Eukaryota</taxon>
        <taxon>Fungi</taxon>
        <taxon>Dikarya</taxon>
        <taxon>Basidiomycota</taxon>
        <taxon>Agaricomycotina</taxon>
        <taxon>Tremellomycetes</taxon>
        <taxon>Trichosporonales</taxon>
        <taxon>Trichosporonaceae</taxon>
        <taxon>Cutaneotrichosporon</taxon>
    </lineage>
</organism>
<keyword evidence="9" id="KW-1185">Reference proteome</keyword>
<dbReference type="PANTHER" id="PTHR47966">
    <property type="entry name" value="BETA-SITE APP-CLEAVING ENZYME, ISOFORM A-RELATED"/>
    <property type="match status" value="1"/>
</dbReference>
<name>A0AA48L4L6_9TREE</name>
<dbReference type="FunFam" id="2.40.70.10:FF:000008">
    <property type="entry name" value="Cathepsin D"/>
    <property type="match status" value="1"/>
</dbReference>